<dbReference type="SUPFAM" id="SSF48317">
    <property type="entry name" value="Acid phosphatase/Vanadium-dependent haloperoxidase"/>
    <property type="match status" value="1"/>
</dbReference>
<dbReference type="EMBL" id="CZKA01000017">
    <property type="protein sequence ID" value="CUR55292.1"/>
    <property type="molecule type" value="Genomic_DNA"/>
</dbReference>
<dbReference type="InterPro" id="IPR052559">
    <property type="entry name" value="V-haloperoxidase"/>
</dbReference>
<sequence>MTPHSHPRTRTLAALAAAVPTALALILTVPTSTVASMPARPVTAPAAGPSQVVLDWERTSFRTVFTEAVSPIPVGTLYLGFTSLAMNDAVHRARHHHGSRVAAVAQAAHDVLAEYFPASLAALDADLATSLDALPGNRFTHRGIDAGAAAADAMIASRVDDGRDDASVVYIRDEAPGVWQPAEGGTMLAAWLGYVDPLVLHRRVWVNGPDALTSRDYARDYNEVRRLGSATSTARTATQTDTALFFNSNSAIMIGEALIARLESRPLSLRRTALLFAAMHGAMADSVITCWRLKYEVGFWRPAQAVAGAETDGNPATHTEADWTSLLPLPPYSDYISGHASLTGSAAAVVRRMLGDRTRLTLHSYNTGTDRTYARLSRLEAGALNSRIWGGLHFRDAMNDGYRVAHRTGARVLAHLR</sequence>
<evidence type="ECO:0008006" key="2">
    <source>
        <dbReference type="Google" id="ProtNLM"/>
    </source>
</evidence>
<organism evidence="1">
    <name type="scientific">metagenome</name>
    <dbReference type="NCBI Taxonomy" id="256318"/>
    <lineage>
        <taxon>unclassified sequences</taxon>
        <taxon>metagenomes</taxon>
    </lineage>
</organism>
<proteinExistence type="predicted"/>
<dbReference type="AlphaFoldDB" id="A0A2P2C3I7"/>
<dbReference type="CDD" id="cd03398">
    <property type="entry name" value="PAP2_haloperoxidase"/>
    <property type="match status" value="1"/>
</dbReference>
<dbReference type="Gene3D" id="1.10.606.20">
    <property type="match status" value="1"/>
</dbReference>
<reference evidence="1" key="1">
    <citation type="submission" date="2015-08" db="EMBL/GenBank/DDBJ databases">
        <authorList>
            <person name="Babu N.S."/>
            <person name="Beckwith C.J."/>
            <person name="Beseler K.G."/>
            <person name="Brison A."/>
            <person name="Carone J.V."/>
            <person name="Caskin T.P."/>
            <person name="Diamond M."/>
            <person name="Durham M.E."/>
            <person name="Foxe J.M."/>
            <person name="Go M."/>
            <person name="Henderson B.A."/>
            <person name="Jones I.B."/>
            <person name="McGettigan J.A."/>
            <person name="Micheletti S.J."/>
            <person name="Nasrallah M.E."/>
            <person name="Ortiz D."/>
            <person name="Piller C.R."/>
            <person name="Privatt S.R."/>
            <person name="Schneider S.L."/>
            <person name="Sharp S."/>
            <person name="Smith T.C."/>
            <person name="Stanton J.D."/>
            <person name="Ullery H.E."/>
            <person name="Wilson R.J."/>
            <person name="Serrano M.G."/>
            <person name="Buck G."/>
            <person name="Lee V."/>
            <person name="Wang Y."/>
            <person name="Carvalho R."/>
            <person name="Voegtly L."/>
            <person name="Shi R."/>
            <person name="Duckworth R."/>
            <person name="Johnson A."/>
            <person name="Loviza R."/>
            <person name="Walstead R."/>
            <person name="Shah Z."/>
            <person name="Kiflezghi M."/>
            <person name="Wade K."/>
            <person name="Ball S.L."/>
            <person name="Bradley K.W."/>
            <person name="Asai D.J."/>
            <person name="Bowman C.A."/>
            <person name="Russell D.A."/>
            <person name="Pope W.H."/>
            <person name="Jacobs-Sera D."/>
            <person name="Hendrix R.W."/>
            <person name="Hatfull G.F."/>
        </authorList>
    </citation>
    <scope>NUCLEOTIDE SEQUENCE</scope>
</reference>
<dbReference type="PANTHER" id="PTHR34599">
    <property type="entry name" value="PEROXIDASE-RELATED"/>
    <property type="match status" value="1"/>
</dbReference>
<dbReference type="InterPro" id="IPR036938">
    <property type="entry name" value="PAP2/HPO_sf"/>
</dbReference>
<evidence type="ECO:0000313" key="1">
    <source>
        <dbReference type="EMBL" id="CUR55292.1"/>
    </source>
</evidence>
<accession>A0A2P2C3I7</accession>
<name>A0A2P2C3I7_9ZZZZ</name>
<dbReference type="PANTHER" id="PTHR34599:SF1">
    <property type="entry name" value="PHOSPHATIDIC ACID PHOSPHATASE TYPE 2_HALOPEROXIDASE DOMAIN-CONTAINING PROTEIN"/>
    <property type="match status" value="1"/>
</dbReference>
<protein>
    <recommendedName>
        <fullName evidence="2">Phosphatidic acid phosphatase type 2/haloperoxidase domain-containing protein</fullName>
    </recommendedName>
</protein>
<gene>
    <name evidence="1" type="ORF">NOCA2240064</name>
</gene>